<organism evidence="4 5">
    <name type="scientific">Asanoa siamensis</name>
    <dbReference type="NCBI Taxonomy" id="926357"/>
    <lineage>
        <taxon>Bacteria</taxon>
        <taxon>Bacillati</taxon>
        <taxon>Actinomycetota</taxon>
        <taxon>Actinomycetes</taxon>
        <taxon>Micromonosporales</taxon>
        <taxon>Micromonosporaceae</taxon>
        <taxon>Asanoa</taxon>
    </lineage>
</organism>
<evidence type="ECO:0000259" key="3">
    <source>
        <dbReference type="Pfam" id="PF03703"/>
    </source>
</evidence>
<keyword evidence="5" id="KW-1185">Reference proteome</keyword>
<keyword evidence="2" id="KW-1133">Transmembrane helix</keyword>
<proteinExistence type="predicted"/>
<dbReference type="InterPro" id="IPR005182">
    <property type="entry name" value="YdbS-like_PH"/>
</dbReference>
<feature type="transmembrane region" description="Helical" evidence="2">
    <location>
        <begin position="178"/>
        <end position="202"/>
    </location>
</feature>
<dbReference type="Pfam" id="PF03703">
    <property type="entry name" value="bPH_2"/>
    <property type="match status" value="2"/>
</dbReference>
<sequence>MTWQRLDRKVIAVDLVRAAVSLVPTAIAAGVLGLEPGDAWPALAIAVLGVTRAAADMARWATTRYRITDERVEVRGGLFTRKERWIARDRIRSVGSDARLTHRLFGLRVVTVGAGLTGVAGATAALRIDAVSADTARRLHEILDATAAPSPSPSTEPETETDAAPAGETLARFQPSWIFYNVLNIYALFSGAGLIWGGYWLGRLFGYDALDHARTLADGVPIGWVVAVATVGFLVVGSAGLVAGFVTSHWDFRLTRTPTGSLRTTQGLLRTQSVDREEHRIRGIQINEPQLWRWLGVADTSLITTGISLWSSTAGATILPRGPITAARSTAARILGSDVMSRPLRPAPPAALRRRLVKAFVWSAVGTTVTLLLDDRFTGPLSAASALWLFPALLTVTTAGAVVAYRSLGHAVHDGYLVVRSGVPTRSTSALRQDAVIGWVVKQSFFQRRLGLATVIATTAAGQGAYTAHDIAATEVAALVPAQGGGEQGEPLVDGRRVEGGVAEDEAGRPGREPVRADAVDADAALESGGDDGLLVQVRREPGDQVQTGRHAGGADGG</sequence>
<dbReference type="PANTHER" id="PTHR34473:SF2">
    <property type="entry name" value="UPF0699 TRANSMEMBRANE PROTEIN YDBT"/>
    <property type="match status" value="1"/>
</dbReference>
<keyword evidence="2" id="KW-0472">Membrane</keyword>
<evidence type="ECO:0000313" key="4">
    <source>
        <dbReference type="EMBL" id="GIF77292.1"/>
    </source>
</evidence>
<feature type="domain" description="YdbS-like PH" evidence="3">
    <location>
        <begin position="405"/>
        <end position="476"/>
    </location>
</feature>
<accession>A0ABQ4D182</accession>
<comment type="caution">
    <text evidence="4">The sequence shown here is derived from an EMBL/GenBank/DDBJ whole genome shotgun (WGS) entry which is preliminary data.</text>
</comment>
<feature type="domain" description="YdbS-like PH" evidence="3">
    <location>
        <begin position="60"/>
        <end position="142"/>
    </location>
</feature>
<feature type="region of interest" description="Disordered" evidence="1">
    <location>
        <begin position="501"/>
        <end position="558"/>
    </location>
</feature>
<name>A0ABQ4D182_9ACTN</name>
<feature type="compositionally biased region" description="Basic and acidic residues" evidence="1">
    <location>
        <begin position="506"/>
        <end position="519"/>
    </location>
</feature>
<gene>
    <name evidence="4" type="ORF">Asi02nite_68100</name>
</gene>
<keyword evidence="2" id="KW-0812">Transmembrane</keyword>
<feature type="transmembrane region" description="Helical" evidence="2">
    <location>
        <begin position="385"/>
        <end position="405"/>
    </location>
</feature>
<dbReference type="Proteomes" id="UP000604117">
    <property type="component" value="Unassembled WGS sequence"/>
</dbReference>
<reference evidence="4 5" key="1">
    <citation type="submission" date="2021-01" db="EMBL/GenBank/DDBJ databases">
        <title>Whole genome shotgun sequence of Asanoa siamensis NBRC 107932.</title>
        <authorList>
            <person name="Komaki H."/>
            <person name="Tamura T."/>
        </authorList>
    </citation>
    <scope>NUCLEOTIDE SEQUENCE [LARGE SCALE GENOMIC DNA]</scope>
    <source>
        <strain evidence="4 5">NBRC 107932</strain>
    </source>
</reference>
<feature type="transmembrane region" description="Helical" evidence="2">
    <location>
        <begin position="356"/>
        <end position="373"/>
    </location>
</feature>
<dbReference type="EMBL" id="BONE01000085">
    <property type="protein sequence ID" value="GIF77292.1"/>
    <property type="molecule type" value="Genomic_DNA"/>
</dbReference>
<evidence type="ECO:0000256" key="2">
    <source>
        <dbReference type="SAM" id="Phobius"/>
    </source>
</evidence>
<evidence type="ECO:0000256" key="1">
    <source>
        <dbReference type="SAM" id="MobiDB-lite"/>
    </source>
</evidence>
<protein>
    <recommendedName>
        <fullName evidence="3">YdbS-like PH domain-containing protein</fullName>
    </recommendedName>
</protein>
<evidence type="ECO:0000313" key="5">
    <source>
        <dbReference type="Proteomes" id="UP000604117"/>
    </source>
</evidence>
<feature type="transmembrane region" description="Helical" evidence="2">
    <location>
        <begin position="222"/>
        <end position="246"/>
    </location>
</feature>
<dbReference type="PANTHER" id="PTHR34473">
    <property type="entry name" value="UPF0699 TRANSMEMBRANE PROTEIN YDBS"/>
    <property type="match status" value="1"/>
</dbReference>